<dbReference type="PROSITE" id="PS51186">
    <property type="entry name" value="GNAT"/>
    <property type="match status" value="1"/>
</dbReference>
<dbReference type="Proteomes" id="UP001589832">
    <property type="component" value="Unassembled WGS sequence"/>
</dbReference>
<dbReference type="SUPFAM" id="SSF55729">
    <property type="entry name" value="Acyl-CoA N-acyltransferases (Nat)"/>
    <property type="match status" value="1"/>
</dbReference>
<dbReference type="Pfam" id="PF00583">
    <property type="entry name" value="Acetyltransf_1"/>
    <property type="match status" value="1"/>
</dbReference>
<comment type="caution">
    <text evidence="2">The sequence shown here is derived from an EMBL/GenBank/DDBJ whole genome shotgun (WGS) entry which is preliminary data.</text>
</comment>
<dbReference type="RefSeq" id="WP_386060214.1">
    <property type="nucleotide sequence ID" value="NZ_JBHLTQ010000001.1"/>
</dbReference>
<dbReference type="InterPro" id="IPR000182">
    <property type="entry name" value="GNAT_dom"/>
</dbReference>
<accession>A0ABV6Q696</accession>
<feature type="domain" description="N-acetyltransferase" evidence="1">
    <location>
        <begin position="1"/>
        <end position="154"/>
    </location>
</feature>
<sequence length="275" mass="31944">MKVQHLGNTDFEVIMACFHSAFENYYVKMPTDNDFYKQRWKAAGVRFDLSYGMFDDGKLVGFIINAIDNRQGELTAYNSGTGVIPEYRGKRIVKSIYDYAIPELLKNGITKCQLEVITANDKAIKSYEGIGFKICKHYKCFKGRLTVKKQNNFDLKKVSYQLVDWNTLPNQAFYSWDNQKESLAKGNYEYYQVFVDDKIQSYFVMNPDSGYVAQFEVLEDSLSQWQNLFSAIRSVNQEIRINNIDDRLTQKIKAVETIGLENTVDQFEMELFFGD</sequence>
<dbReference type="InterPro" id="IPR016181">
    <property type="entry name" value="Acyl_CoA_acyltransferase"/>
</dbReference>
<evidence type="ECO:0000259" key="1">
    <source>
        <dbReference type="PROSITE" id="PS51186"/>
    </source>
</evidence>
<evidence type="ECO:0000313" key="3">
    <source>
        <dbReference type="Proteomes" id="UP001589832"/>
    </source>
</evidence>
<reference evidence="2 3" key="1">
    <citation type="submission" date="2024-09" db="EMBL/GenBank/DDBJ databases">
        <authorList>
            <person name="Sun Q."/>
            <person name="Mori K."/>
        </authorList>
    </citation>
    <scope>NUCLEOTIDE SEQUENCE [LARGE SCALE GENOMIC DNA]</scope>
    <source>
        <strain evidence="2 3">NCAIM B.02481</strain>
    </source>
</reference>
<dbReference type="EC" id="2.3.1.-" evidence="2"/>
<keyword evidence="2" id="KW-0808">Transferase</keyword>
<proteinExistence type="predicted"/>
<evidence type="ECO:0000313" key="2">
    <source>
        <dbReference type="EMBL" id="MFC0603784.1"/>
    </source>
</evidence>
<dbReference type="CDD" id="cd04301">
    <property type="entry name" value="NAT_SF"/>
    <property type="match status" value="1"/>
</dbReference>
<dbReference type="GO" id="GO:0016746">
    <property type="term" value="F:acyltransferase activity"/>
    <property type="evidence" value="ECO:0007669"/>
    <property type="project" value="UniProtKB-KW"/>
</dbReference>
<organism evidence="2 3">
    <name type="scientific">Winogradskyella pulchriflava</name>
    <dbReference type="NCBI Taxonomy" id="1110688"/>
    <lineage>
        <taxon>Bacteria</taxon>
        <taxon>Pseudomonadati</taxon>
        <taxon>Bacteroidota</taxon>
        <taxon>Flavobacteriia</taxon>
        <taxon>Flavobacteriales</taxon>
        <taxon>Flavobacteriaceae</taxon>
        <taxon>Winogradskyella</taxon>
    </lineage>
</organism>
<gene>
    <name evidence="2" type="ORF">ACFFGA_04405</name>
</gene>
<keyword evidence="2" id="KW-0012">Acyltransferase</keyword>
<dbReference type="Gene3D" id="3.40.630.30">
    <property type="match status" value="1"/>
</dbReference>
<dbReference type="EMBL" id="JBHLTQ010000001">
    <property type="protein sequence ID" value="MFC0603784.1"/>
    <property type="molecule type" value="Genomic_DNA"/>
</dbReference>
<name>A0ABV6Q696_9FLAO</name>
<keyword evidence="3" id="KW-1185">Reference proteome</keyword>
<protein>
    <submittedName>
        <fullName evidence="2">GNAT family N-acetyltransferase</fullName>
        <ecNumber evidence="2">2.3.1.-</ecNumber>
    </submittedName>
</protein>